<gene>
    <name evidence="2" type="primary">jg11328</name>
    <name evidence="2" type="ORF">PAEG_LOCUS14897</name>
</gene>
<name>A0A8S4RLC9_9NEOP</name>
<dbReference type="Proteomes" id="UP000838756">
    <property type="component" value="Unassembled WGS sequence"/>
</dbReference>
<comment type="caution">
    <text evidence="2">The sequence shown here is derived from an EMBL/GenBank/DDBJ whole genome shotgun (WGS) entry which is preliminary data.</text>
</comment>
<keyword evidence="3" id="KW-1185">Reference proteome</keyword>
<accession>A0A8S4RLC9</accession>
<organism evidence="2 3">
    <name type="scientific">Pararge aegeria aegeria</name>
    <dbReference type="NCBI Taxonomy" id="348720"/>
    <lineage>
        <taxon>Eukaryota</taxon>
        <taxon>Metazoa</taxon>
        <taxon>Ecdysozoa</taxon>
        <taxon>Arthropoda</taxon>
        <taxon>Hexapoda</taxon>
        <taxon>Insecta</taxon>
        <taxon>Pterygota</taxon>
        <taxon>Neoptera</taxon>
        <taxon>Endopterygota</taxon>
        <taxon>Lepidoptera</taxon>
        <taxon>Glossata</taxon>
        <taxon>Ditrysia</taxon>
        <taxon>Papilionoidea</taxon>
        <taxon>Nymphalidae</taxon>
        <taxon>Satyrinae</taxon>
        <taxon>Satyrini</taxon>
        <taxon>Parargina</taxon>
        <taxon>Pararge</taxon>
    </lineage>
</organism>
<evidence type="ECO:0000256" key="1">
    <source>
        <dbReference type="SAM" id="MobiDB-lite"/>
    </source>
</evidence>
<sequence length="178" mass="19571">MHMCTKTQQSSPRSTPNSSPRSTKSPPLPGSQPQPSAPERELAPRGTVRSAPQTPSLGERERIDMTHSLGAMESMGGDGRSFHQNQRPTTMGIDNRNLRSDLLYAADSVTNAMSTLVRELNSEGSDTEDTVKGGLEARKRRDFEEDDDSDEPMPRPQLPRHYIHDNNVQSLASSVISS</sequence>
<reference evidence="2" key="1">
    <citation type="submission" date="2022-03" db="EMBL/GenBank/DDBJ databases">
        <authorList>
            <person name="Lindestad O."/>
        </authorList>
    </citation>
    <scope>NUCLEOTIDE SEQUENCE</scope>
</reference>
<evidence type="ECO:0000313" key="3">
    <source>
        <dbReference type="Proteomes" id="UP000838756"/>
    </source>
</evidence>
<feature type="compositionally biased region" description="Pro residues" evidence="1">
    <location>
        <begin position="26"/>
        <end position="36"/>
    </location>
</feature>
<evidence type="ECO:0000313" key="2">
    <source>
        <dbReference type="EMBL" id="CAH2237648.1"/>
    </source>
</evidence>
<feature type="region of interest" description="Disordered" evidence="1">
    <location>
        <begin position="1"/>
        <end position="95"/>
    </location>
</feature>
<feature type="compositionally biased region" description="Low complexity" evidence="1">
    <location>
        <begin position="10"/>
        <end position="25"/>
    </location>
</feature>
<dbReference type="AlphaFoldDB" id="A0A8S4RLC9"/>
<protein>
    <submittedName>
        <fullName evidence="2">Jg11328 protein</fullName>
    </submittedName>
</protein>
<feature type="region of interest" description="Disordered" evidence="1">
    <location>
        <begin position="119"/>
        <end position="178"/>
    </location>
</feature>
<feature type="compositionally biased region" description="Basic and acidic residues" evidence="1">
    <location>
        <begin position="129"/>
        <end position="143"/>
    </location>
</feature>
<dbReference type="OrthoDB" id="6019271at2759"/>
<proteinExistence type="predicted"/>
<feature type="compositionally biased region" description="Polar residues" evidence="1">
    <location>
        <begin position="166"/>
        <end position="178"/>
    </location>
</feature>
<dbReference type="EMBL" id="CAKXAJ010025284">
    <property type="protein sequence ID" value="CAH2237648.1"/>
    <property type="molecule type" value="Genomic_DNA"/>
</dbReference>